<dbReference type="InterPro" id="IPR021284">
    <property type="entry name" value="DUF2750"/>
</dbReference>
<accession>A0A1I0QDU2</accession>
<gene>
    <name evidence="1" type="ORF">SAMN05421841_1841</name>
</gene>
<sequence length="128" mass="14840">MADTSKKIENILKMSEDERYDYFIRKVADFEEIWGLSDNGWALLGDNAGNQILPLWPEKEFAELCAIDQWKGYKPEVIQLDNFIEKWIPGMLNDKTLINVFLIPNGKGIVISPDDLNSDLQEELEQYE</sequence>
<dbReference type="STRING" id="356305.SAMN05421841_1841"/>
<protein>
    <recommendedName>
        <fullName evidence="3">DUF2750 domain-containing protein</fullName>
    </recommendedName>
</protein>
<dbReference type="Pfam" id="PF11042">
    <property type="entry name" value="DUF2750"/>
    <property type="match status" value="1"/>
</dbReference>
<name>A0A1I0QDU2_9FLAO</name>
<dbReference type="OrthoDB" id="2936081at2"/>
<reference evidence="2" key="1">
    <citation type="submission" date="2016-10" db="EMBL/GenBank/DDBJ databases">
        <authorList>
            <person name="Varghese N."/>
            <person name="Submissions S."/>
        </authorList>
    </citation>
    <scope>NUCLEOTIDE SEQUENCE [LARGE SCALE GENOMIC DNA]</scope>
    <source>
        <strain evidence="2">DSM 17724</strain>
    </source>
</reference>
<proteinExistence type="predicted"/>
<evidence type="ECO:0000313" key="2">
    <source>
        <dbReference type="Proteomes" id="UP000199469"/>
    </source>
</evidence>
<dbReference type="AlphaFoldDB" id="A0A1I0QDU2"/>
<evidence type="ECO:0000313" key="1">
    <source>
        <dbReference type="EMBL" id="SEW25224.1"/>
    </source>
</evidence>
<dbReference type="Proteomes" id="UP000199469">
    <property type="component" value="Unassembled WGS sequence"/>
</dbReference>
<organism evidence="1 2">
    <name type="scientific">Chryseobacterium wanjuense</name>
    <dbReference type="NCBI Taxonomy" id="356305"/>
    <lineage>
        <taxon>Bacteria</taxon>
        <taxon>Pseudomonadati</taxon>
        <taxon>Bacteroidota</taxon>
        <taxon>Flavobacteriia</taxon>
        <taxon>Flavobacteriales</taxon>
        <taxon>Weeksellaceae</taxon>
        <taxon>Chryseobacterium group</taxon>
        <taxon>Chryseobacterium</taxon>
    </lineage>
</organism>
<evidence type="ECO:0008006" key="3">
    <source>
        <dbReference type="Google" id="ProtNLM"/>
    </source>
</evidence>
<dbReference type="EMBL" id="FOIU01000001">
    <property type="protein sequence ID" value="SEW25224.1"/>
    <property type="molecule type" value="Genomic_DNA"/>
</dbReference>
<keyword evidence="2" id="KW-1185">Reference proteome</keyword>
<dbReference type="RefSeq" id="WP_089791694.1">
    <property type="nucleotide sequence ID" value="NZ_FOIU01000001.1"/>
</dbReference>